<accession>A0ABS5TN51</accession>
<dbReference type="RefSeq" id="WP_214158180.1">
    <property type="nucleotide sequence ID" value="NZ_JAHBAY010000010.1"/>
</dbReference>
<reference evidence="1 2" key="1">
    <citation type="submission" date="2021-05" db="EMBL/GenBank/DDBJ databases">
        <title>Kineosporia and Streptomyces sp. nov. two new marine actinobacteria isolated from Coral.</title>
        <authorList>
            <person name="Buangrab K."/>
            <person name="Sutthacheep M."/>
            <person name="Yeemin T."/>
            <person name="Harunari E."/>
            <person name="Igarashi Y."/>
            <person name="Kanchanasin P."/>
            <person name="Tanasupawat S."/>
            <person name="Phongsopitanun W."/>
        </authorList>
    </citation>
    <scope>NUCLEOTIDE SEQUENCE [LARGE SCALE GENOMIC DNA]</scope>
    <source>
        <strain evidence="1 2">J2-2</strain>
    </source>
</reference>
<organism evidence="1 2">
    <name type="scientific">Kineosporia corallincola</name>
    <dbReference type="NCBI Taxonomy" id="2835133"/>
    <lineage>
        <taxon>Bacteria</taxon>
        <taxon>Bacillati</taxon>
        <taxon>Actinomycetota</taxon>
        <taxon>Actinomycetes</taxon>
        <taxon>Kineosporiales</taxon>
        <taxon>Kineosporiaceae</taxon>
        <taxon>Kineosporia</taxon>
    </lineage>
</organism>
<comment type="caution">
    <text evidence="1">The sequence shown here is derived from an EMBL/GenBank/DDBJ whole genome shotgun (WGS) entry which is preliminary data.</text>
</comment>
<proteinExistence type="predicted"/>
<evidence type="ECO:0000313" key="2">
    <source>
        <dbReference type="Proteomes" id="UP001197247"/>
    </source>
</evidence>
<gene>
    <name evidence="1" type="ORF">KIH74_22905</name>
</gene>
<name>A0ABS5TN51_9ACTN</name>
<evidence type="ECO:0000313" key="1">
    <source>
        <dbReference type="EMBL" id="MBT0771809.1"/>
    </source>
</evidence>
<dbReference type="Pfam" id="PF25681">
    <property type="entry name" value="Phage_TTP_17"/>
    <property type="match status" value="1"/>
</dbReference>
<sequence length="305" mass="30778">MGINTDLILAGIGAAGASGAELAWFAPPGTTAPTNATTALTAGVNEQQTITITGSPTGGTFTLSYAGQTTAAIPYNATASAVRSALGALSTIGGTQNITVSGGPGPATPYVVTFRGALGMADLAGVTASGSFTGGTSPAIAVTQTTQGAPGFVSPGLVSEDGLSADLSNSSNDVKAYGLSAVARKIVTDETTTFKVVFLETNPISTSIYNRLPLTGDGAVYPDQNGDWTTTEGQFRAQRYACVFDLVDGPNRIRKYCPSAEVTEKDSFTIKAGEAILYGVTLTAYANSAGVSVATFHHVPALASA</sequence>
<dbReference type="Proteomes" id="UP001197247">
    <property type="component" value="Unassembled WGS sequence"/>
</dbReference>
<protein>
    <submittedName>
        <fullName evidence="1">Uncharacterized protein</fullName>
    </submittedName>
</protein>
<keyword evidence="2" id="KW-1185">Reference proteome</keyword>
<dbReference type="InterPro" id="IPR058154">
    <property type="entry name" value="Bxb1_TTP-like"/>
</dbReference>
<dbReference type="EMBL" id="JAHBAY010000010">
    <property type="protein sequence ID" value="MBT0771809.1"/>
    <property type="molecule type" value="Genomic_DNA"/>
</dbReference>